<gene>
    <name evidence="1" type="ordered locus">JJD26997_0503</name>
</gene>
<sequence>MIKNSAKSSLTSFLLIDLSDTTSTFAASSKAFYVVHQF</sequence>
<dbReference type="AlphaFoldDB" id="A7H2F4"/>
<accession>A7H2F4</accession>
<evidence type="ECO:0000313" key="2">
    <source>
        <dbReference type="Proteomes" id="UP000002302"/>
    </source>
</evidence>
<evidence type="ECO:0000313" key="1">
    <source>
        <dbReference type="EMBL" id="ABS44178.1"/>
    </source>
</evidence>
<dbReference type="EMBL" id="CP000768">
    <property type="protein sequence ID" value="ABS44178.1"/>
    <property type="molecule type" value="Genomic_DNA"/>
</dbReference>
<dbReference type="Proteomes" id="UP000002302">
    <property type="component" value="Chromosome"/>
</dbReference>
<dbReference type="KEGG" id="cjd:JJD26997_0503"/>
<name>A7H2F4_CAMJD</name>
<dbReference type="HOGENOM" id="CLU_3325870_0_0_7"/>
<protein>
    <submittedName>
        <fullName evidence="1">Uncharacterized protein</fullName>
    </submittedName>
</protein>
<proteinExistence type="predicted"/>
<organism evidence="1 2">
    <name type="scientific">Campylobacter jejuni subsp. doylei (strain ATCC BAA-1458 / RM4099 / 269.97)</name>
    <dbReference type="NCBI Taxonomy" id="360109"/>
    <lineage>
        <taxon>Bacteria</taxon>
        <taxon>Pseudomonadati</taxon>
        <taxon>Campylobacterota</taxon>
        <taxon>Epsilonproteobacteria</taxon>
        <taxon>Campylobacterales</taxon>
        <taxon>Campylobacteraceae</taxon>
        <taxon>Campylobacter</taxon>
    </lineage>
</organism>
<reference evidence="2" key="1">
    <citation type="submission" date="2007-07" db="EMBL/GenBank/DDBJ databases">
        <title>Complete genome sequence of Campylobacter jejuni subsp doylei 269.97 isolated from human blood.</title>
        <authorList>
            <person name="Fouts D.E."/>
            <person name="Mongodin E.F."/>
            <person name="Puiu D."/>
            <person name="Sebastian Y."/>
            <person name="Miller W.G."/>
            <person name="Mandrell R.E."/>
            <person name="Lastovica A.J."/>
            <person name="Nelson K.E."/>
        </authorList>
    </citation>
    <scope>NUCLEOTIDE SEQUENCE [LARGE SCALE GENOMIC DNA]</scope>
    <source>
        <strain evidence="2">ATCC BAA-1458 / RM4099 / 269.97</strain>
    </source>
</reference>